<sequence length="1154" mass="122196">MSTTPHTPPSHLAGLNRSEHVEAGLSAHLQGSSGAHTTSMSRMTPPDPRLGHLTGTTDKSSSTGMSTGNSAGDEHVQRPADVAAPSTGAPSHSEQKPLQSMSDMALQPPPPLSMRRPTAASFSSSSSVQSIPLGDCIGDGTNSHSSSSSHSISLTSSHYLFAIQRDLESIARLQQLQLQERRVSLPSEVSTTGSVSMMWRGSEKVVAAPSVTGAHSCVSASLDNADPAMRLQSIDHAKQAWFEEEAAAHAPPRQQQSQETVPLSYPPRWTVAPAGAHAAKVSDVAPQLWLGPWPPRVASGVSITAGAGVADMHQRQQPPPPPPSSSPIPASLVEYQQYLMQLEHQQRQHREVLRRHRKQRKEERMEAAQRGAAMITVPVSMTTPPRQRAGVCAVAEDRRGRSPPLAMMMQTMRQRRGNGRGIYSVDALHGDTSSSGSSATTPSVKRQRGRPAQKQRHPARSHTTAATAAAATAAQSRDCSGDRRANASRGRRRSAASAGPSGAGKAGTPAMPQRDPPARSRYRQSTPKPEQRRGAGALSNPTSSRSMYVNPQRLAAAVVEGQDGQHLLLRMAPLIMGALPSSCPLASGPTGAAPLQAYAETAMLSRPQSSSPVEAFADALLMEENGALGTAVDGGSAVRPLPAPPPPWMTTHPFAGTALRRETTPVTAVGGTATTPAPIVFAIAPSGAVVVPPGDVVGNHQSEAEMATAVKRKFQHHKSRERPQSMSGEHDLTTTSTTTPASSDESSSSRERGARAARAEGGAWVCVNGGAATPAARRSSAAIASVLQQPDTTAAAYPRCQRRSQSAEPILVQGNNGFSWRVARRCSRGAGATMTGAETHRNHPDAHRKYRHHVHNSHYHRSMEGISSTTPEHGTGTPRSSRYRYSSSSTTRQREQRWQLSKHSQHNASGADPRPGDDGVGMKHPVDAASHRSVSPGGGDKAHRRVMSRNANRNAANVTETPPHRFPAGTETVNRRAHSRPLPPSRRAAAIWQDVKLMWAPVPASPTPFAAVYRYHPHTHLPTSLHAQQQQSSAHRNISLSVFTGRTAESVRGHSASLASAAALREKDASRALTGAAGAAPSPPSAALPHATQPAASSGAPLVCMTDSLIGAALRDILPVCRTRQREVAREVERRRFQNLSAGIGGGAASATVL</sequence>
<feature type="compositionally biased region" description="Polar residues" evidence="1">
    <location>
        <begin position="949"/>
        <end position="960"/>
    </location>
</feature>
<proteinExistence type="predicted"/>
<feature type="compositionally biased region" description="Low complexity" evidence="1">
    <location>
        <begin position="879"/>
        <end position="891"/>
    </location>
</feature>
<gene>
    <name evidence="2" type="ORF">LtaPh_1012700</name>
</gene>
<feature type="region of interest" description="Disordered" evidence="1">
    <location>
        <begin position="1"/>
        <end position="149"/>
    </location>
</feature>
<dbReference type="VEuPathDB" id="TriTrypDB:LtaPh_1012700"/>
<dbReference type="OrthoDB" id="267647at2759"/>
<feature type="region of interest" description="Disordered" evidence="1">
    <location>
        <begin position="1073"/>
        <end position="1093"/>
    </location>
</feature>
<dbReference type="AlphaFoldDB" id="A0A640KAF4"/>
<feature type="compositionally biased region" description="Basic and acidic residues" evidence="1">
    <location>
        <begin position="747"/>
        <end position="758"/>
    </location>
</feature>
<feature type="compositionally biased region" description="Basic residues" evidence="1">
    <location>
        <begin position="710"/>
        <end position="720"/>
    </location>
</feature>
<name>A0A640KAF4_LEITA</name>
<feature type="region of interest" description="Disordered" evidence="1">
    <location>
        <begin position="862"/>
        <end position="985"/>
    </location>
</feature>
<feature type="compositionally biased region" description="Polar residues" evidence="1">
    <location>
        <begin position="29"/>
        <end position="42"/>
    </location>
</feature>
<feature type="region of interest" description="Disordered" evidence="1">
    <location>
        <begin position="710"/>
        <end position="760"/>
    </location>
</feature>
<feature type="compositionally biased region" description="Polar residues" evidence="1">
    <location>
        <begin position="898"/>
        <end position="908"/>
    </location>
</feature>
<evidence type="ECO:0000313" key="2">
    <source>
        <dbReference type="EMBL" id="GET86553.1"/>
    </source>
</evidence>
<accession>A0A640KAF4</accession>
<dbReference type="EMBL" id="BLBS01000012">
    <property type="protein sequence ID" value="GET86553.1"/>
    <property type="molecule type" value="Genomic_DNA"/>
</dbReference>
<feature type="compositionally biased region" description="Polar residues" evidence="1">
    <location>
        <begin position="54"/>
        <end position="70"/>
    </location>
</feature>
<feature type="compositionally biased region" description="Low complexity" evidence="1">
    <location>
        <begin position="121"/>
        <end position="130"/>
    </location>
</feature>
<evidence type="ECO:0000313" key="3">
    <source>
        <dbReference type="Proteomes" id="UP000419144"/>
    </source>
</evidence>
<feature type="compositionally biased region" description="Polar residues" evidence="1">
    <location>
        <begin position="88"/>
        <end position="102"/>
    </location>
</feature>
<feature type="compositionally biased region" description="Low complexity" evidence="1">
    <location>
        <begin position="463"/>
        <end position="474"/>
    </location>
</feature>
<keyword evidence="3" id="KW-1185">Reference proteome</keyword>
<feature type="compositionally biased region" description="Basic residues" evidence="1">
    <location>
        <begin position="445"/>
        <end position="460"/>
    </location>
</feature>
<feature type="compositionally biased region" description="Basic and acidic residues" evidence="1">
    <location>
        <begin position="914"/>
        <end position="930"/>
    </location>
</feature>
<reference evidence="2" key="1">
    <citation type="submission" date="2019-11" db="EMBL/GenBank/DDBJ databases">
        <title>Leishmania tarentolae CDS.</title>
        <authorList>
            <person name="Goto Y."/>
            <person name="Yamagishi J."/>
        </authorList>
    </citation>
    <scope>NUCLEOTIDE SEQUENCE [LARGE SCALE GENOMIC DNA]</scope>
    <source>
        <strain evidence="2">Parrot Tar II</strain>
    </source>
</reference>
<dbReference type="Proteomes" id="UP000419144">
    <property type="component" value="Unassembled WGS sequence"/>
</dbReference>
<evidence type="ECO:0000256" key="1">
    <source>
        <dbReference type="SAM" id="MobiDB-lite"/>
    </source>
</evidence>
<protein>
    <submittedName>
        <fullName evidence="2">Uncharacterized protein</fullName>
    </submittedName>
</protein>
<comment type="caution">
    <text evidence="2">The sequence shown here is derived from an EMBL/GenBank/DDBJ whole genome shotgun (WGS) entry which is preliminary data.</text>
</comment>
<feature type="compositionally biased region" description="Low complexity" evidence="1">
    <location>
        <begin position="733"/>
        <end position="746"/>
    </location>
</feature>
<feature type="region of interest" description="Disordered" evidence="1">
    <location>
        <begin position="422"/>
        <end position="546"/>
    </location>
</feature>
<feature type="compositionally biased region" description="Low complexity" evidence="1">
    <location>
        <begin position="432"/>
        <end position="443"/>
    </location>
</feature>
<organism evidence="2 3">
    <name type="scientific">Leishmania tarentolae</name>
    <name type="common">Sauroleishmania tarentolae</name>
    <dbReference type="NCBI Taxonomy" id="5689"/>
    <lineage>
        <taxon>Eukaryota</taxon>
        <taxon>Discoba</taxon>
        <taxon>Euglenozoa</taxon>
        <taxon>Kinetoplastea</taxon>
        <taxon>Metakinetoplastina</taxon>
        <taxon>Trypanosomatida</taxon>
        <taxon>Trypanosomatidae</taxon>
        <taxon>Leishmaniinae</taxon>
        <taxon>Leishmania</taxon>
        <taxon>lizard Leishmania</taxon>
    </lineage>
</organism>